<proteinExistence type="predicted"/>
<accession>A0A1D1VQS2</accession>
<dbReference type="Proteomes" id="UP000186922">
    <property type="component" value="Unassembled WGS sequence"/>
</dbReference>
<sequence length="102" mass="11649">MDTVNPMNILKLLETEYGQHFQPSDSSSAADKLLKTRVKESLDTHLSQAVCPVLPTEENLQFQLPTNTFTFDKFEKSMVETYLLNAYTEDDFDATPNDRLTN</sequence>
<evidence type="ECO:0000313" key="2">
    <source>
        <dbReference type="Proteomes" id="UP000186922"/>
    </source>
</evidence>
<evidence type="ECO:0000313" key="1">
    <source>
        <dbReference type="EMBL" id="GAV00909.1"/>
    </source>
</evidence>
<dbReference type="AlphaFoldDB" id="A0A1D1VQS2"/>
<gene>
    <name evidence="1" type="primary">RvY_11692-1</name>
    <name evidence="1" type="synonym">RvY_11692.1</name>
    <name evidence="1" type="ORF">RvY_11692</name>
</gene>
<protein>
    <submittedName>
        <fullName evidence="1">Uncharacterized protein</fullName>
    </submittedName>
</protein>
<organism evidence="1 2">
    <name type="scientific">Ramazzottius varieornatus</name>
    <name type="common">Water bear</name>
    <name type="synonym">Tardigrade</name>
    <dbReference type="NCBI Taxonomy" id="947166"/>
    <lineage>
        <taxon>Eukaryota</taxon>
        <taxon>Metazoa</taxon>
        <taxon>Ecdysozoa</taxon>
        <taxon>Tardigrada</taxon>
        <taxon>Eutardigrada</taxon>
        <taxon>Parachela</taxon>
        <taxon>Hypsibioidea</taxon>
        <taxon>Ramazzottiidae</taxon>
        <taxon>Ramazzottius</taxon>
    </lineage>
</organism>
<keyword evidence="2" id="KW-1185">Reference proteome</keyword>
<dbReference type="EMBL" id="BDGG01000006">
    <property type="protein sequence ID" value="GAV00909.1"/>
    <property type="molecule type" value="Genomic_DNA"/>
</dbReference>
<name>A0A1D1VQS2_RAMVA</name>
<reference evidence="1 2" key="1">
    <citation type="journal article" date="2016" name="Nat. Commun.">
        <title>Extremotolerant tardigrade genome and improved radiotolerance of human cultured cells by tardigrade-unique protein.</title>
        <authorList>
            <person name="Hashimoto T."/>
            <person name="Horikawa D.D."/>
            <person name="Saito Y."/>
            <person name="Kuwahara H."/>
            <person name="Kozuka-Hata H."/>
            <person name="Shin-I T."/>
            <person name="Minakuchi Y."/>
            <person name="Ohishi K."/>
            <person name="Motoyama A."/>
            <person name="Aizu T."/>
            <person name="Enomoto A."/>
            <person name="Kondo K."/>
            <person name="Tanaka S."/>
            <person name="Hara Y."/>
            <person name="Koshikawa S."/>
            <person name="Sagara H."/>
            <person name="Miura T."/>
            <person name="Yokobori S."/>
            <person name="Miyagawa K."/>
            <person name="Suzuki Y."/>
            <person name="Kubo T."/>
            <person name="Oyama M."/>
            <person name="Kohara Y."/>
            <person name="Fujiyama A."/>
            <person name="Arakawa K."/>
            <person name="Katayama T."/>
            <person name="Toyoda A."/>
            <person name="Kunieda T."/>
        </authorList>
    </citation>
    <scope>NUCLEOTIDE SEQUENCE [LARGE SCALE GENOMIC DNA]</scope>
    <source>
        <strain evidence="1 2">YOKOZUNA-1</strain>
    </source>
</reference>
<comment type="caution">
    <text evidence="1">The sequence shown here is derived from an EMBL/GenBank/DDBJ whole genome shotgun (WGS) entry which is preliminary data.</text>
</comment>